<dbReference type="Gene3D" id="3.30.420.10">
    <property type="entry name" value="Ribonuclease H-like superfamily/Ribonuclease H"/>
    <property type="match status" value="1"/>
</dbReference>
<organism evidence="3">
    <name type="scientific">Tanacetum cinerariifolium</name>
    <name type="common">Dalmatian daisy</name>
    <name type="synonym">Chrysanthemum cinerariifolium</name>
    <dbReference type="NCBI Taxonomy" id="118510"/>
    <lineage>
        <taxon>Eukaryota</taxon>
        <taxon>Viridiplantae</taxon>
        <taxon>Streptophyta</taxon>
        <taxon>Embryophyta</taxon>
        <taxon>Tracheophyta</taxon>
        <taxon>Spermatophyta</taxon>
        <taxon>Magnoliopsida</taxon>
        <taxon>eudicotyledons</taxon>
        <taxon>Gunneridae</taxon>
        <taxon>Pentapetalae</taxon>
        <taxon>asterids</taxon>
        <taxon>campanulids</taxon>
        <taxon>Asterales</taxon>
        <taxon>Asteraceae</taxon>
        <taxon>Asteroideae</taxon>
        <taxon>Anthemideae</taxon>
        <taxon>Anthemidinae</taxon>
        <taxon>Tanacetum</taxon>
    </lineage>
</organism>
<dbReference type="GO" id="GO:0003676">
    <property type="term" value="F:nucleic acid binding"/>
    <property type="evidence" value="ECO:0007669"/>
    <property type="project" value="InterPro"/>
</dbReference>
<dbReference type="GO" id="GO:0006508">
    <property type="term" value="P:proteolysis"/>
    <property type="evidence" value="ECO:0007669"/>
    <property type="project" value="UniProtKB-KW"/>
</dbReference>
<dbReference type="InterPro" id="IPR025724">
    <property type="entry name" value="GAG-pre-integrase_dom"/>
</dbReference>
<comment type="caution">
    <text evidence="3">The sequence shown here is derived from an EMBL/GenBank/DDBJ whole genome shotgun (WGS) entry which is preliminary data.</text>
</comment>
<dbReference type="EMBL" id="BKCJ010005172">
    <property type="protein sequence ID" value="GEU65292.1"/>
    <property type="molecule type" value="Genomic_DNA"/>
</dbReference>
<dbReference type="PROSITE" id="PS50994">
    <property type="entry name" value="INTEGRASE"/>
    <property type="match status" value="1"/>
</dbReference>
<protein>
    <recommendedName>
        <fullName evidence="2">Integrase catalytic domain-containing protein</fullName>
    </recommendedName>
</protein>
<dbReference type="Pfam" id="PF13976">
    <property type="entry name" value="gag_pre-integrs"/>
    <property type="match status" value="1"/>
</dbReference>
<dbReference type="GO" id="GO:0015074">
    <property type="term" value="P:DNA integration"/>
    <property type="evidence" value="ECO:0007669"/>
    <property type="project" value="InterPro"/>
</dbReference>
<dbReference type="Pfam" id="PF25597">
    <property type="entry name" value="SH3_retrovirus"/>
    <property type="match status" value="1"/>
</dbReference>
<keyword evidence="1" id="KW-0378">Hydrolase</keyword>
<sequence length="755" mass="85776">MGDEDIRTIPEKESNEFIKSCVEDLVPISRESEDTSDSDKECDFPFCDHSMTFSNPMFDLNDDFTFSDDKSLSDEDVSKDNVKIYSNLFFKFDDEYISITPLSDANEDECFDPGGDVDKINAFDIHLDFEDCYYDSNGDVLYLESLLSDDTTPISLPRILENFFSPTYVSFLFKDRHYLFLTYVIRIFLIYSTYPVDSSFLLSSGSEDTIFDPGIFAFHFSSLELVVYHRSGTFMCFNVYLKILNESPMEICSFTRFNPNITMIWVQDYALWDVIENGNSFNPVPRTTANADGTSTLTIPGPVAYLHPKLLICPGLEEFQHPEFKGYGPKAILTKSGIVPITTARQSSSRAAAPVSAARPINTVAPKPLVNVAKPRQNALHKSHSLSRRPFYQQSALKNRNLNNKINTAKVNSVNTAKGNKVTSAVGKQRINVVKSSACWGDPQDALKDQGYFHSGCSRHMTGNISYLTDFKEHDGGYVAFGGGAKCGKITGKGTIRTVPRKNNMYSFDMKNIVPQKDLTCLLAKATNDESMLWHRRLGHINFKNINKLVKENLVRDLFGPTYVSSIMHKKYRLVITDNFSRFTWVFFLATKNETSRILKIFITKIENLVDKKVKIIRCDNEPEFKNSVMNEFCEEKGIKREYSVARTPQQNEVAERRNRTLIEAARTMLADSKLPTIFWAEAVNNPLGKFDGKSEGIFVGYSTISKAFRVYNTRTRKVEENMHITFLENKPMITDGGPKWLFDIDALSESMNYE</sequence>
<keyword evidence="1" id="KW-0645">Protease</keyword>
<dbReference type="InterPro" id="IPR001584">
    <property type="entry name" value="Integrase_cat-core"/>
</dbReference>
<dbReference type="InterPro" id="IPR039537">
    <property type="entry name" value="Retrotran_Ty1/copia-like"/>
</dbReference>
<dbReference type="PANTHER" id="PTHR42648:SF32">
    <property type="entry name" value="RIBONUCLEASE H-LIKE DOMAIN, GAG-PRE-INTEGRASE DOMAIN PROTEIN-RELATED"/>
    <property type="match status" value="1"/>
</dbReference>
<proteinExistence type="predicted"/>
<feature type="domain" description="Integrase catalytic" evidence="2">
    <location>
        <begin position="544"/>
        <end position="712"/>
    </location>
</feature>
<dbReference type="AlphaFoldDB" id="A0A6L2LY15"/>
<dbReference type="InterPro" id="IPR057670">
    <property type="entry name" value="SH3_retrovirus"/>
</dbReference>
<evidence type="ECO:0000313" key="3">
    <source>
        <dbReference type="EMBL" id="GEU65292.1"/>
    </source>
</evidence>
<name>A0A6L2LY15_TANCI</name>
<dbReference type="InterPro" id="IPR054722">
    <property type="entry name" value="PolX-like_BBD"/>
</dbReference>
<dbReference type="InterPro" id="IPR012337">
    <property type="entry name" value="RNaseH-like_sf"/>
</dbReference>
<evidence type="ECO:0000256" key="1">
    <source>
        <dbReference type="ARBA" id="ARBA00022670"/>
    </source>
</evidence>
<gene>
    <name evidence="3" type="ORF">Tci_037270</name>
</gene>
<dbReference type="Pfam" id="PF22936">
    <property type="entry name" value="Pol_BBD"/>
    <property type="match status" value="1"/>
</dbReference>
<dbReference type="Pfam" id="PF00665">
    <property type="entry name" value="rve"/>
    <property type="match status" value="1"/>
</dbReference>
<dbReference type="SUPFAM" id="SSF53098">
    <property type="entry name" value="Ribonuclease H-like"/>
    <property type="match status" value="1"/>
</dbReference>
<accession>A0A6L2LY15</accession>
<reference evidence="3" key="1">
    <citation type="journal article" date="2019" name="Sci. Rep.">
        <title>Draft genome of Tanacetum cinerariifolium, the natural source of mosquito coil.</title>
        <authorList>
            <person name="Yamashiro T."/>
            <person name="Shiraishi A."/>
            <person name="Satake H."/>
            <person name="Nakayama K."/>
        </authorList>
    </citation>
    <scope>NUCLEOTIDE SEQUENCE</scope>
</reference>
<dbReference type="PANTHER" id="PTHR42648">
    <property type="entry name" value="TRANSPOSASE, PUTATIVE-RELATED"/>
    <property type="match status" value="1"/>
</dbReference>
<evidence type="ECO:0000259" key="2">
    <source>
        <dbReference type="PROSITE" id="PS50994"/>
    </source>
</evidence>
<dbReference type="InterPro" id="IPR036397">
    <property type="entry name" value="RNaseH_sf"/>
</dbReference>
<dbReference type="GO" id="GO:0008233">
    <property type="term" value="F:peptidase activity"/>
    <property type="evidence" value="ECO:0007669"/>
    <property type="project" value="UniProtKB-KW"/>
</dbReference>